<dbReference type="PANTHER" id="PTHR24421">
    <property type="entry name" value="NITRATE/NITRITE SENSOR PROTEIN NARX-RELATED"/>
    <property type="match status" value="1"/>
</dbReference>
<proteinExistence type="predicted"/>
<sequence>MEPVWGKVRDRVRVRLGTAMARSGITLPWWVPLGTTTFALVALVVAIGQRGGTPAGVLVAAFLLAQNSALLWLLTGRIVRTWQKSLAVLAGVGLLLAYPVVPDFAPIPLAVLTAEVAAIASAGLAFAVTAAGVALLAAAWMTVGLVGFPVYTLAVLLGLCAGFMLRWYVRALDAERGKQDAVREQAMLSERQRIAREVHDVVAHSLSITLLHVTGARHGLRTDRDVDEAVEALTEAERVGRAAMADVRRTVGLLSRESAGTRPLPGAGDIGDLVADTKAAGLDTHYELEGEVSAVDAVAGLGLYRIVQESLANVVKHAPAATASVRLRIGAGHARLTIRNGLSGETGPGGGSGLAGMAARAEQLGAVLHAGPAGPDWVVDVTVPVSHGAAS</sequence>
<feature type="transmembrane region" description="Helical" evidence="9">
    <location>
        <begin position="86"/>
        <end position="105"/>
    </location>
</feature>
<evidence type="ECO:0000256" key="6">
    <source>
        <dbReference type="ARBA" id="ARBA00022777"/>
    </source>
</evidence>
<evidence type="ECO:0000259" key="10">
    <source>
        <dbReference type="Pfam" id="PF07730"/>
    </source>
</evidence>
<keyword evidence="12" id="KW-1185">Reference proteome</keyword>
<comment type="caution">
    <text evidence="11">The sequence shown here is derived from an EMBL/GenBank/DDBJ whole genome shotgun (WGS) entry which is preliminary data.</text>
</comment>
<evidence type="ECO:0000313" key="12">
    <source>
        <dbReference type="Proteomes" id="UP001500689"/>
    </source>
</evidence>
<dbReference type="EC" id="2.7.13.3" evidence="2"/>
<evidence type="ECO:0000256" key="5">
    <source>
        <dbReference type="ARBA" id="ARBA00022741"/>
    </source>
</evidence>
<keyword evidence="9" id="KW-0812">Transmembrane</keyword>
<evidence type="ECO:0000256" key="2">
    <source>
        <dbReference type="ARBA" id="ARBA00012438"/>
    </source>
</evidence>
<keyword evidence="9" id="KW-0472">Membrane</keyword>
<keyword evidence="4" id="KW-0808">Transferase</keyword>
<feature type="transmembrane region" description="Helical" evidence="9">
    <location>
        <begin position="29"/>
        <end position="48"/>
    </location>
</feature>
<dbReference type="InterPro" id="IPR036890">
    <property type="entry name" value="HATPase_C_sf"/>
</dbReference>
<evidence type="ECO:0000256" key="4">
    <source>
        <dbReference type="ARBA" id="ARBA00022679"/>
    </source>
</evidence>
<accession>A0ABP6YM89</accession>
<keyword evidence="5" id="KW-0547">Nucleotide-binding</keyword>
<dbReference type="GO" id="GO:0016301">
    <property type="term" value="F:kinase activity"/>
    <property type="evidence" value="ECO:0007669"/>
    <property type="project" value="UniProtKB-KW"/>
</dbReference>
<evidence type="ECO:0000256" key="9">
    <source>
        <dbReference type="SAM" id="Phobius"/>
    </source>
</evidence>
<comment type="catalytic activity">
    <reaction evidence="1">
        <text>ATP + protein L-histidine = ADP + protein N-phospho-L-histidine.</text>
        <dbReference type="EC" id="2.7.13.3"/>
    </reaction>
</comment>
<name>A0ABP6YM89_9PSEU</name>
<organism evidence="11 12">
    <name type="scientific">Amycolatopsis ultiminotia</name>
    <dbReference type="NCBI Taxonomy" id="543629"/>
    <lineage>
        <taxon>Bacteria</taxon>
        <taxon>Bacillati</taxon>
        <taxon>Actinomycetota</taxon>
        <taxon>Actinomycetes</taxon>
        <taxon>Pseudonocardiales</taxon>
        <taxon>Pseudonocardiaceae</taxon>
        <taxon>Amycolatopsis</taxon>
    </lineage>
</organism>
<dbReference type="Pfam" id="PF07730">
    <property type="entry name" value="HisKA_3"/>
    <property type="match status" value="1"/>
</dbReference>
<dbReference type="EMBL" id="BAAAZN010000028">
    <property type="protein sequence ID" value="GAA3583537.1"/>
    <property type="molecule type" value="Genomic_DNA"/>
</dbReference>
<dbReference type="PANTHER" id="PTHR24421:SF10">
    <property type="entry name" value="NITRATE_NITRITE SENSOR PROTEIN NARQ"/>
    <property type="match status" value="1"/>
</dbReference>
<gene>
    <name evidence="11" type="ORF">GCM10022222_80390</name>
</gene>
<dbReference type="Gene3D" id="1.20.5.1930">
    <property type="match status" value="1"/>
</dbReference>
<feature type="transmembrane region" description="Helical" evidence="9">
    <location>
        <begin position="117"/>
        <end position="142"/>
    </location>
</feature>
<keyword evidence="3" id="KW-0597">Phosphoprotein</keyword>
<feature type="domain" description="Signal transduction histidine kinase subgroup 3 dimerisation and phosphoacceptor" evidence="10">
    <location>
        <begin position="190"/>
        <end position="255"/>
    </location>
</feature>
<evidence type="ECO:0000256" key="3">
    <source>
        <dbReference type="ARBA" id="ARBA00022553"/>
    </source>
</evidence>
<evidence type="ECO:0000256" key="1">
    <source>
        <dbReference type="ARBA" id="ARBA00000085"/>
    </source>
</evidence>
<dbReference type="InterPro" id="IPR050482">
    <property type="entry name" value="Sensor_HK_TwoCompSys"/>
</dbReference>
<evidence type="ECO:0000256" key="8">
    <source>
        <dbReference type="ARBA" id="ARBA00023012"/>
    </source>
</evidence>
<dbReference type="Gene3D" id="3.30.565.10">
    <property type="entry name" value="Histidine kinase-like ATPase, C-terminal domain"/>
    <property type="match status" value="1"/>
</dbReference>
<protein>
    <recommendedName>
        <fullName evidence="2">histidine kinase</fullName>
        <ecNumber evidence="2">2.7.13.3</ecNumber>
    </recommendedName>
</protein>
<evidence type="ECO:0000256" key="7">
    <source>
        <dbReference type="ARBA" id="ARBA00022840"/>
    </source>
</evidence>
<dbReference type="InterPro" id="IPR011712">
    <property type="entry name" value="Sig_transdc_His_kin_sub3_dim/P"/>
</dbReference>
<keyword evidence="9" id="KW-1133">Transmembrane helix</keyword>
<evidence type="ECO:0000313" key="11">
    <source>
        <dbReference type="EMBL" id="GAA3583537.1"/>
    </source>
</evidence>
<feature type="transmembrane region" description="Helical" evidence="9">
    <location>
        <begin position="55"/>
        <end position="74"/>
    </location>
</feature>
<dbReference type="CDD" id="cd16917">
    <property type="entry name" value="HATPase_UhpB-NarQ-NarX-like"/>
    <property type="match status" value="1"/>
</dbReference>
<reference evidence="12" key="1">
    <citation type="journal article" date="2019" name="Int. J. Syst. Evol. Microbiol.">
        <title>The Global Catalogue of Microorganisms (GCM) 10K type strain sequencing project: providing services to taxonomists for standard genome sequencing and annotation.</title>
        <authorList>
            <consortium name="The Broad Institute Genomics Platform"/>
            <consortium name="The Broad Institute Genome Sequencing Center for Infectious Disease"/>
            <person name="Wu L."/>
            <person name="Ma J."/>
        </authorList>
    </citation>
    <scope>NUCLEOTIDE SEQUENCE [LARGE SCALE GENOMIC DNA]</scope>
    <source>
        <strain evidence="12">JCM 16898</strain>
    </source>
</reference>
<dbReference type="Proteomes" id="UP001500689">
    <property type="component" value="Unassembled WGS sequence"/>
</dbReference>
<dbReference type="SUPFAM" id="SSF55874">
    <property type="entry name" value="ATPase domain of HSP90 chaperone/DNA topoisomerase II/histidine kinase"/>
    <property type="match status" value="1"/>
</dbReference>
<feature type="transmembrane region" description="Helical" evidence="9">
    <location>
        <begin position="148"/>
        <end position="169"/>
    </location>
</feature>
<keyword evidence="6 11" id="KW-0418">Kinase</keyword>
<keyword evidence="7" id="KW-0067">ATP-binding</keyword>
<keyword evidence="8" id="KW-0902">Two-component regulatory system</keyword>